<dbReference type="GO" id="GO:0033539">
    <property type="term" value="P:fatty acid beta-oxidation using acyl-CoA dehydrogenase"/>
    <property type="evidence" value="ECO:0007669"/>
    <property type="project" value="TreeGrafter"/>
</dbReference>
<dbReference type="PANTHER" id="PTHR43153:SF1">
    <property type="entry name" value="ELECTRON TRANSFER FLAVOPROTEIN SUBUNIT ALPHA, MITOCHONDRIAL"/>
    <property type="match status" value="1"/>
</dbReference>
<proteinExistence type="inferred from homology"/>
<dbReference type="GO" id="GO:0050660">
    <property type="term" value="F:flavin adenine dinucleotide binding"/>
    <property type="evidence" value="ECO:0007669"/>
    <property type="project" value="InterPro"/>
</dbReference>
<dbReference type="InterPro" id="IPR014731">
    <property type="entry name" value="ETF_asu_C"/>
</dbReference>
<dbReference type="InterPro" id="IPR029035">
    <property type="entry name" value="DHS-like_NAD/FAD-binding_dom"/>
</dbReference>
<reference evidence="3" key="1">
    <citation type="submission" date="2018-05" db="EMBL/GenBank/DDBJ databases">
        <authorList>
            <person name="Lanie J.A."/>
            <person name="Ng W.-L."/>
            <person name="Kazmierczak K.M."/>
            <person name="Andrzejewski T.M."/>
            <person name="Davidsen T.M."/>
            <person name="Wayne K.J."/>
            <person name="Tettelin H."/>
            <person name="Glass J.I."/>
            <person name="Rusch D."/>
            <person name="Podicherti R."/>
            <person name="Tsui H.-C.T."/>
            <person name="Winkler M.E."/>
        </authorList>
    </citation>
    <scope>NUCLEOTIDE SEQUENCE</scope>
</reference>
<evidence type="ECO:0000256" key="1">
    <source>
        <dbReference type="ARBA" id="ARBA00005817"/>
    </source>
</evidence>
<dbReference type="SMART" id="SM00893">
    <property type="entry name" value="ETF"/>
    <property type="match status" value="1"/>
</dbReference>
<protein>
    <recommendedName>
        <fullName evidence="2">Electron transfer flavoprotein alpha/beta-subunit N-terminal domain-containing protein</fullName>
    </recommendedName>
</protein>
<gene>
    <name evidence="3" type="ORF">METZ01_LOCUS354914</name>
</gene>
<dbReference type="SUPFAM" id="SSF52402">
    <property type="entry name" value="Adenine nucleotide alpha hydrolases-like"/>
    <property type="match status" value="1"/>
</dbReference>
<dbReference type="Pfam" id="PF01012">
    <property type="entry name" value="ETF"/>
    <property type="match status" value="1"/>
</dbReference>
<name>A0A382RX61_9ZZZZ</name>
<accession>A0A382RX61</accession>
<organism evidence="3">
    <name type="scientific">marine metagenome</name>
    <dbReference type="NCBI Taxonomy" id="408172"/>
    <lineage>
        <taxon>unclassified sequences</taxon>
        <taxon>metagenomes</taxon>
        <taxon>ecological metagenomes</taxon>
    </lineage>
</organism>
<dbReference type="EMBL" id="UINC01124716">
    <property type="protein sequence ID" value="SVD02060.1"/>
    <property type="molecule type" value="Genomic_DNA"/>
</dbReference>
<dbReference type="InterPro" id="IPR014730">
    <property type="entry name" value="ETF_a/b_N"/>
</dbReference>
<dbReference type="SUPFAM" id="SSF52467">
    <property type="entry name" value="DHS-like NAD/FAD-binding domain"/>
    <property type="match status" value="1"/>
</dbReference>
<dbReference type="Pfam" id="PF00766">
    <property type="entry name" value="ETF_alpha"/>
    <property type="match status" value="1"/>
</dbReference>
<feature type="non-terminal residue" evidence="3">
    <location>
        <position position="241"/>
    </location>
</feature>
<dbReference type="CDD" id="cd01715">
    <property type="entry name" value="ETF_alpha"/>
    <property type="match status" value="1"/>
</dbReference>
<dbReference type="Gene3D" id="3.40.50.620">
    <property type="entry name" value="HUPs"/>
    <property type="match status" value="1"/>
</dbReference>
<dbReference type="Gene3D" id="3.40.50.1220">
    <property type="entry name" value="TPP-binding domain"/>
    <property type="match status" value="1"/>
</dbReference>
<dbReference type="PANTHER" id="PTHR43153">
    <property type="entry name" value="ELECTRON TRANSFER FLAVOPROTEIN ALPHA"/>
    <property type="match status" value="1"/>
</dbReference>
<dbReference type="InterPro" id="IPR001308">
    <property type="entry name" value="ETF_a/FixB"/>
</dbReference>
<comment type="similarity">
    <text evidence="1">Belongs to the ETF alpha-subunit/FixB family.</text>
</comment>
<dbReference type="AlphaFoldDB" id="A0A382RX61"/>
<dbReference type="InterPro" id="IPR014729">
    <property type="entry name" value="Rossmann-like_a/b/a_fold"/>
</dbReference>
<evidence type="ECO:0000259" key="2">
    <source>
        <dbReference type="SMART" id="SM00893"/>
    </source>
</evidence>
<dbReference type="InterPro" id="IPR033947">
    <property type="entry name" value="ETF_alpha_N"/>
</dbReference>
<feature type="domain" description="Electron transfer flavoprotein alpha/beta-subunit N-terminal" evidence="2">
    <location>
        <begin position="3"/>
        <end position="181"/>
    </location>
</feature>
<evidence type="ECO:0000313" key="3">
    <source>
        <dbReference type="EMBL" id="SVD02060.1"/>
    </source>
</evidence>
<sequence length="241" mass="26244">MKLFVFIQHEEEKINPVSLEALRGAQEIAENSGGTVCAVTFSSSAGTKLTGYDIGEILVIENPQLENYNPLYYVKAMEDVAKSESPDILVFGHSYEARDWVPRLSARLDIPLVSDCIGFKYEGGLTFVRSVYQGKCNSDSSVSCEKFIISFQSGAFRVDTLKAGSASIRNISVDLSNVEDTIQPGEKFQESETSVDLTQADIIVSVGRGIAKEENLQMIRELAAAIGAEVASSRPVVDSGW</sequence>
<dbReference type="GO" id="GO:0009055">
    <property type="term" value="F:electron transfer activity"/>
    <property type="evidence" value="ECO:0007669"/>
    <property type="project" value="InterPro"/>
</dbReference>